<evidence type="ECO:0000313" key="3">
    <source>
        <dbReference type="Proteomes" id="UP000887320"/>
    </source>
</evidence>
<feature type="chain" id="PRO_5036499799" description="VCBS repeat-containing protein" evidence="1">
    <location>
        <begin position="23"/>
        <end position="182"/>
    </location>
</feature>
<sequence length="182" mass="20961">MHKTLTTIMLSSLLLTSFAAFAQPQQQTVNRNINDVVNGQKTDFIFKDGDDESGQLIIQTPAKQQAFDLAELPFERKRQIHFQDYNFDGYTDIAVSTPDMGMGVYSILDIFLYRPKSKDYQVLDQEKIDFSHAQCSGLMDLKLIPQKQQMTSSCRGGARWWIDTYQFKNGQWKWLKSKAADE</sequence>
<dbReference type="NCBIfam" id="NF047539">
    <property type="entry name" value="XAC2610_fam"/>
    <property type="match status" value="1"/>
</dbReference>
<dbReference type="EMBL" id="JAHWXT010000002">
    <property type="protein sequence ID" value="MCF0264210.1"/>
    <property type="molecule type" value="Genomic_DNA"/>
</dbReference>
<evidence type="ECO:0000313" key="2">
    <source>
        <dbReference type="EMBL" id="MCF0264210.1"/>
    </source>
</evidence>
<dbReference type="Proteomes" id="UP000887320">
    <property type="component" value="Unassembled WGS sequence"/>
</dbReference>
<keyword evidence="1" id="KW-0732">Signal</keyword>
<organism evidence="2 3">
    <name type="scientific">Acinetobacter guillouiae</name>
    <name type="common">Acinetobacter genomosp. 11</name>
    <dbReference type="NCBI Taxonomy" id="106649"/>
    <lineage>
        <taxon>Bacteria</taxon>
        <taxon>Pseudomonadati</taxon>
        <taxon>Pseudomonadota</taxon>
        <taxon>Gammaproteobacteria</taxon>
        <taxon>Moraxellales</taxon>
        <taxon>Moraxellaceae</taxon>
        <taxon>Acinetobacter</taxon>
    </lineage>
</organism>
<reference evidence="2" key="1">
    <citation type="submission" date="2021-07" db="EMBL/GenBank/DDBJ databases">
        <authorList>
            <person name="Fernandez M."/>
            <person name="Pereira P."/>
            <person name="Torres Tejerizo G.A."/>
            <person name="Gonzalez P."/>
            <person name="Agostini E."/>
        </authorList>
    </citation>
    <scope>NUCLEOTIDE SEQUENCE</scope>
    <source>
        <strain evidence="2">SFC 500-1A</strain>
    </source>
</reference>
<comment type="caution">
    <text evidence="2">The sequence shown here is derived from an EMBL/GenBank/DDBJ whole genome shotgun (WGS) entry which is preliminary data.</text>
</comment>
<evidence type="ECO:0000256" key="1">
    <source>
        <dbReference type="SAM" id="SignalP"/>
    </source>
</evidence>
<proteinExistence type="predicted"/>
<feature type="signal peptide" evidence="1">
    <location>
        <begin position="1"/>
        <end position="22"/>
    </location>
</feature>
<dbReference type="RefSeq" id="WP_234623069.1">
    <property type="nucleotide sequence ID" value="NZ_JAHWXT010000002.1"/>
</dbReference>
<evidence type="ECO:0008006" key="4">
    <source>
        <dbReference type="Google" id="ProtNLM"/>
    </source>
</evidence>
<dbReference type="AlphaFoldDB" id="A0A8X8GH56"/>
<name>A0A8X8GH56_ACIGI</name>
<dbReference type="InterPro" id="IPR058087">
    <property type="entry name" value="XAC2610_dom"/>
</dbReference>
<accession>A0A8X8GH56</accession>
<protein>
    <recommendedName>
        <fullName evidence="4">VCBS repeat-containing protein</fullName>
    </recommendedName>
</protein>
<gene>
    <name evidence="2" type="ORF">KW868_06985</name>
</gene>